<evidence type="ECO:0000256" key="1">
    <source>
        <dbReference type="SAM" id="Phobius"/>
    </source>
</evidence>
<evidence type="ECO:0000313" key="3">
    <source>
        <dbReference type="Proteomes" id="UP000035800"/>
    </source>
</evidence>
<feature type="transmembrane region" description="Helical" evidence="1">
    <location>
        <begin position="7"/>
        <end position="27"/>
    </location>
</feature>
<dbReference type="KEGG" id="lst:LSS_21070"/>
<dbReference type="Proteomes" id="UP000035800">
    <property type="component" value="Chromosome I"/>
</dbReference>
<sequence length="54" mass="6361">MRGPRQWISYGNLILESLLLDFIKAPILIKTQGIGFFLFYFGTFLRVASLFKYR</sequence>
<name>A0A097ESB9_9LEPT</name>
<proteinExistence type="predicted"/>
<dbReference type="AlphaFoldDB" id="A0A097ESB9"/>
<keyword evidence="1" id="KW-0812">Transmembrane</keyword>
<protein>
    <submittedName>
        <fullName evidence="2">Uncharacterized protein</fullName>
    </submittedName>
</protein>
<reference evidence="2 3" key="2">
    <citation type="journal article" date="2014" name="Emerg. Microbes Infect.">
        <title>Potential impact on kidney infection: a whole-genome analysis of Leptospira santarosai serovar Shermani.</title>
        <authorList>
            <person name="Chou L.F."/>
            <person name="Chen T.W."/>
            <person name="Ko Y.C."/>
            <person name="Pan M.J."/>
            <person name="Tian Y.C."/>
            <person name="Chiu C.H."/>
            <person name="Tang P."/>
            <person name="Hung C.C."/>
            <person name="Yang C.W."/>
        </authorList>
    </citation>
    <scope>NUCLEOTIDE SEQUENCE</scope>
    <source>
        <strain evidence="2 3">LT 821</strain>
    </source>
</reference>
<organism evidence="2 3">
    <name type="scientific">Leptospira santarosai serovar Shermani str. LT 821</name>
    <dbReference type="NCBI Taxonomy" id="758847"/>
    <lineage>
        <taxon>Bacteria</taxon>
        <taxon>Pseudomonadati</taxon>
        <taxon>Spirochaetota</taxon>
        <taxon>Spirochaetia</taxon>
        <taxon>Leptospirales</taxon>
        <taxon>Leptospiraceae</taxon>
        <taxon>Leptospira</taxon>
    </lineage>
</organism>
<accession>A0A097ESB9</accession>
<keyword evidence="1" id="KW-0472">Membrane</keyword>
<keyword evidence="1" id="KW-1133">Transmembrane helix</keyword>
<gene>
    <name evidence="2" type="ORF">LSS_21070</name>
</gene>
<reference evidence="2 3" key="1">
    <citation type="journal article" date="2012" name="Gene">
        <title>Sequence of Leptospira santarosai serovar Shermani genome and prediction of virulence-associated genes.</title>
        <authorList>
            <person name="Chou L.F."/>
            <person name="Chen Y.T."/>
            <person name="Lu C.W."/>
            <person name="Ko Y.C."/>
            <person name="Tang C.Y."/>
            <person name="Pan M.J."/>
            <person name="Tian Y.C."/>
            <person name="Chiu C.H."/>
            <person name="Hung C.C."/>
            <person name="Yang C.W."/>
        </authorList>
    </citation>
    <scope>NUCLEOTIDE SEQUENCE [LARGE SCALE GENOMIC DNA]</scope>
    <source>
        <strain evidence="2">LT 821</strain>
    </source>
</reference>
<feature type="transmembrane region" description="Helical" evidence="1">
    <location>
        <begin position="33"/>
        <end position="51"/>
    </location>
</feature>
<evidence type="ECO:0000313" key="2">
    <source>
        <dbReference type="EMBL" id="AIT10832.1"/>
    </source>
</evidence>
<dbReference type="STRING" id="758847.LSS_21070"/>
<dbReference type="EMBL" id="CP006694">
    <property type="protein sequence ID" value="AIT10832.1"/>
    <property type="molecule type" value="Genomic_DNA"/>
</dbReference>